<dbReference type="OrthoDB" id="10524at2"/>
<dbReference type="Gene3D" id="1.10.287.470">
    <property type="entry name" value="Helix hairpin bin"/>
    <property type="match status" value="1"/>
</dbReference>
<comment type="similarity">
    <text evidence="1">Belongs to the membrane fusion protein (MFP) (TC 8.A.1) family.</text>
</comment>
<protein>
    <submittedName>
        <fullName evidence="6">Efflux RND transporter periplasmic adaptor subunit</fullName>
    </submittedName>
</protein>
<feature type="domain" description="CusB-like beta-barrel" evidence="4">
    <location>
        <begin position="221"/>
        <end position="291"/>
    </location>
</feature>
<dbReference type="Pfam" id="PF25967">
    <property type="entry name" value="RND-MFP_C"/>
    <property type="match status" value="1"/>
</dbReference>
<organism evidence="6 7">
    <name type="scientific">Massilia horti</name>
    <dbReference type="NCBI Taxonomy" id="2562153"/>
    <lineage>
        <taxon>Bacteria</taxon>
        <taxon>Pseudomonadati</taxon>
        <taxon>Pseudomonadota</taxon>
        <taxon>Betaproteobacteria</taxon>
        <taxon>Burkholderiales</taxon>
        <taxon>Oxalobacteraceae</taxon>
        <taxon>Telluria group</taxon>
        <taxon>Massilia</taxon>
    </lineage>
</organism>
<accession>A0A4Y9SPN2</accession>
<evidence type="ECO:0000259" key="5">
    <source>
        <dbReference type="Pfam" id="PF25967"/>
    </source>
</evidence>
<comment type="caution">
    <text evidence="6">The sequence shown here is derived from an EMBL/GenBank/DDBJ whole genome shotgun (WGS) entry which is preliminary data.</text>
</comment>
<dbReference type="Pfam" id="PF25954">
    <property type="entry name" value="Beta-barrel_RND_2"/>
    <property type="match status" value="1"/>
</dbReference>
<dbReference type="InterPro" id="IPR058792">
    <property type="entry name" value="Beta-barrel_RND_2"/>
</dbReference>
<proteinExistence type="inferred from homology"/>
<dbReference type="Proteomes" id="UP000297258">
    <property type="component" value="Unassembled WGS sequence"/>
</dbReference>
<keyword evidence="2" id="KW-0175">Coiled coil</keyword>
<dbReference type="Gene3D" id="2.40.30.170">
    <property type="match status" value="1"/>
</dbReference>
<feature type="signal peptide" evidence="3">
    <location>
        <begin position="1"/>
        <end position="30"/>
    </location>
</feature>
<dbReference type="PANTHER" id="PTHR30469:SF15">
    <property type="entry name" value="HLYD FAMILY OF SECRETION PROTEINS"/>
    <property type="match status" value="1"/>
</dbReference>
<dbReference type="Gene3D" id="2.40.420.20">
    <property type="match status" value="1"/>
</dbReference>
<evidence type="ECO:0000313" key="7">
    <source>
        <dbReference type="Proteomes" id="UP000297258"/>
    </source>
</evidence>
<dbReference type="NCBIfam" id="TIGR01730">
    <property type="entry name" value="RND_mfp"/>
    <property type="match status" value="1"/>
</dbReference>
<dbReference type="GO" id="GO:1990281">
    <property type="term" value="C:efflux pump complex"/>
    <property type="evidence" value="ECO:0007669"/>
    <property type="project" value="TreeGrafter"/>
</dbReference>
<dbReference type="PANTHER" id="PTHR30469">
    <property type="entry name" value="MULTIDRUG RESISTANCE PROTEIN MDTA"/>
    <property type="match status" value="1"/>
</dbReference>
<evidence type="ECO:0000256" key="1">
    <source>
        <dbReference type="ARBA" id="ARBA00009477"/>
    </source>
</evidence>
<name>A0A4Y9SPN2_9BURK</name>
<feature type="coiled-coil region" evidence="2">
    <location>
        <begin position="105"/>
        <end position="139"/>
    </location>
</feature>
<dbReference type="EMBL" id="SPUM01000137">
    <property type="protein sequence ID" value="TFW28521.1"/>
    <property type="molecule type" value="Genomic_DNA"/>
</dbReference>
<dbReference type="SUPFAM" id="SSF111369">
    <property type="entry name" value="HlyD-like secretion proteins"/>
    <property type="match status" value="1"/>
</dbReference>
<gene>
    <name evidence="6" type="ORF">E4O92_21180</name>
</gene>
<dbReference type="Gene3D" id="2.40.50.100">
    <property type="match status" value="1"/>
</dbReference>
<evidence type="ECO:0000259" key="4">
    <source>
        <dbReference type="Pfam" id="PF25954"/>
    </source>
</evidence>
<keyword evidence="7" id="KW-1185">Reference proteome</keyword>
<feature type="chain" id="PRO_5021461636" evidence="3">
    <location>
        <begin position="31"/>
        <end position="377"/>
    </location>
</feature>
<dbReference type="GO" id="GO:0015562">
    <property type="term" value="F:efflux transmembrane transporter activity"/>
    <property type="evidence" value="ECO:0007669"/>
    <property type="project" value="TreeGrafter"/>
</dbReference>
<evidence type="ECO:0000256" key="3">
    <source>
        <dbReference type="SAM" id="SignalP"/>
    </source>
</evidence>
<dbReference type="InterPro" id="IPR006143">
    <property type="entry name" value="RND_pump_MFP"/>
</dbReference>
<dbReference type="InterPro" id="IPR058627">
    <property type="entry name" value="MdtA-like_C"/>
</dbReference>
<dbReference type="AlphaFoldDB" id="A0A4Y9SPN2"/>
<dbReference type="RefSeq" id="WP_135191649.1">
    <property type="nucleotide sequence ID" value="NZ_SPUM01000137.1"/>
</dbReference>
<sequence>MTRTLKKPAPLLLGAAGAALLLTLAATRRADALDKAAPAPKPALTVTTTRPASASLPIRLAANGNVAAWQEAVIGSESAGLRLDEVRVNVGDIVKKGQVLAVFSSDSVNADLAQARAALQEAQANAAAAAADAARVKKLDSSGALSEQQIAQYMTLDRIAVARVEAARAALAQQQLRLKYTQVVAPDSGVISARSATVGAVVGVGTELFRLIRQGRLEWRAEVTAAELARIKPGATAMVTAASGSEVTGRVRMVGPTVDAQTRNALVYVDLPVALAPNAPFKAGMFASGRFELGESSALTVPQQAVAVRDGFSYVFRLNADSRVSQLKVTTGRRIGDRIEVVAGLAPDALVVASGAGFLNDGDLVRNVPAPQIASAR</sequence>
<keyword evidence="3" id="KW-0732">Signal</keyword>
<feature type="domain" description="Multidrug resistance protein MdtA-like C-terminal permuted SH3" evidence="5">
    <location>
        <begin position="298"/>
        <end position="356"/>
    </location>
</feature>
<reference evidence="6 7" key="1">
    <citation type="submission" date="2019-03" db="EMBL/GenBank/DDBJ databases">
        <title>Draft genome of Massilia hortus sp. nov., a novel bacterial species of the Oxalobacteraceae family.</title>
        <authorList>
            <person name="Peta V."/>
            <person name="Raths R."/>
            <person name="Bucking H."/>
        </authorList>
    </citation>
    <scope>NUCLEOTIDE SEQUENCE [LARGE SCALE GENOMIC DNA]</scope>
    <source>
        <strain evidence="6 7">ONC3</strain>
    </source>
</reference>
<evidence type="ECO:0000313" key="6">
    <source>
        <dbReference type="EMBL" id="TFW28521.1"/>
    </source>
</evidence>
<evidence type="ECO:0000256" key="2">
    <source>
        <dbReference type="SAM" id="Coils"/>
    </source>
</evidence>